<dbReference type="SUPFAM" id="SSF57667">
    <property type="entry name" value="beta-beta-alpha zinc fingers"/>
    <property type="match status" value="2"/>
</dbReference>
<organism evidence="7 8">
    <name type="scientific">Varroa destructor</name>
    <name type="common">Honeybee mite</name>
    <dbReference type="NCBI Taxonomy" id="109461"/>
    <lineage>
        <taxon>Eukaryota</taxon>
        <taxon>Metazoa</taxon>
        <taxon>Ecdysozoa</taxon>
        <taxon>Arthropoda</taxon>
        <taxon>Chelicerata</taxon>
        <taxon>Arachnida</taxon>
        <taxon>Acari</taxon>
        <taxon>Parasitiformes</taxon>
        <taxon>Mesostigmata</taxon>
        <taxon>Gamasina</taxon>
        <taxon>Dermanyssoidea</taxon>
        <taxon>Varroidae</taxon>
        <taxon>Varroa</taxon>
    </lineage>
</organism>
<dbReference type="OrthoDB" id="6489409at2759"/>
<proteinExistence type="predicted"/>
<sequence length="186" mass="21569">MPLCQFSRATEQSEFTTIRAARCNNLQRSRMYRASEIEGATSVDVVTHKVPRNSGCSSEEAASQGLLAPFFFHCNVCPLRFNSIQFLKRHKAKVHGEAQVPYKCPRCVFSCHDYAYFRRHITVHSDIKPFGCTYCGYASAYKHNLKTHIKNMHGEYLIKCPHCFEKFITRDEVDKHVRYHHFISKS</sequence>
<dbReference type="PROSITE" id="PS50157">
    <property type="entry name" value="ZINC_FINGER_C2H2_2"/>
    <property type="match status" value="4"/>
</dbReference>
<dbReference type="InParanoid" id="A0A7M7J4S7"/>
<keyword evidence="2" id="KW-0677">Repeat</keyword>
<name>A0A7M7J4S7_VARDE</name>
<feature type="domain" description="C2H2-type" evidence="6">
    <location>
        <begin position="158"/>
        <end position="186"/>
    </location>
</feature>
<dbReference type="RefSeq" id="XP_022646841.1">
    <property type="nucleotide sequence ID" value="XM_022791106.1"/>
</dbReference>
<dbReference type="AlphaFoldDB" id="A0A7M7J4S7"/>
<feature type="domain" description="C2H2-type" evidence="6">
    <location>
        <begin position="72"/>
        <end position="100"/>
    </location>
</feature>
<evidence type="ECO:0000313" key="7">
    <source>
        <dbReference type="EnsemblMetazoa" id="XP_022646841"/>
    </source>
</evidence>
<dbReference type="EnsemblMetazoa" id="XM_022791106">
    <property type="protein sequence ID" value="XP_022646841"/>
    <property type="gene ID" value="LOC111244245"/>
</dbReference>
<evidence type="ECO:0000256" key="2">
    <source>
        <dbReference type="ARBA" id="ARBA00022737"/>
    </source>
</evidence>
<evidence type="ECO:0000259" key="6">
    <source>
        <dbReference type="PROSITE" id="PS50157"/>
    </source>
</evidence>
<keyword evidence="4" id="KW-0862">Zinc</keyword>
<evidence type="ECO:0000256" key="3">
    <source>
        <dbReference type="ARBA" id="ARBA00022771"/>
    </source>
</evidence>
<dbReference type="Proteomes" id="UP000594260">
    <property type="component" value="Unplaced"/>
</dbReference>
<dbReference type="KEGG" id="vde:111244245"/>
<keyword evidence="1" id="KW-0479">Metal-binding</keyword>
<dbReference type="PANTHER" id="PTHR24379:SF121">
    <property type="entry name" value="C2H2-TYPE DOMAIN-CONTAINING PROTEIN"/>
    <property type="match status" value="1"/>
</dbReference>
<dbReference type="InterPro" id="IPR013087">
    <property type="entry name" value="Znf_C2H2_type"/>
</dbReference>
<protein>
    <recommendedName>
        <fullName evidence="6">C2H2-type domain-containing protein</fullName>
    </recommendedName>
</protein>
<feature type="domain" description="C2H2-type" evidence="6">
    <location>
        <begin position="102"/>
        <end position="129"/>
    </location>
</feature>
<dbReference type="GO" id="GO:0008270">
    <property type="term" value="F:zinc ion binding"/>
    <property type="evidence" value="ECO:0007669"/>
    <property type="project" value="UniProtKB-KW"/>
</dbReference>
<evidence type="ECO:0000256" key="5">
    <source>
        <dbReference type="PROSITE-ProRule" id="PRU00042"/>
    </source>
</evidence>
<dbReference type="OMA" id="CFICEYN"/>
<dbReference type="Pfam" id="PF00096">
    <property type="entry name" value="zf-C2H2"/>
    <property type="match status" value="1"/>
</dbReference>
<keyword evidence="3 5" id="KW-0863">Zinc-finger</keyword>
<dbReference type="SMART" id="SM00355">
    <property type="entry name" value="ZnF_C2H2"/>
    <property type="match status" value="4"/>
</dbReference>
<dbReference type="Gene3D" id="3.30.160.60">
    <property type="entry name" value="Classic Zinc Finger"/>
    <property type="match status" value="2"/>
</dbReference>
<dbReference type="InterPro" id="IPR036236">
    <property type="entry name" value="Znf_C2H2_sf"/>
</dbReference>
<evidence type="ECO:0000313" key="8">
    <source>
        <dbReference type="Proteomes" id="UP000594260"/>
    </source>
</evidence>
<keyword evidence="8" id="KW-1185">Reference proteome</keyword>
<reference evidence="7" key="1">
    <citation type="submission" date="2021-01" db="UniProtKB">
        <authorList>
            <consortium name="EnsemblMetazoa"/>
        </authorList>
    </citation>
    <scope>IDENTIFICATION</scope>
</reference>
<evidence type="ECO:0000256" key="4">
    <source>
        <dbReference type="ARBA" id="ARBA00022833"/>
    </source>
</evidence>
<accession>A0A7M7J4S7</accession>
<dbReference type="PROSITE" id="PS00028">
    <property type="entry name" value="ZINC_FINGER_C2H2_1"/>
    <property type="match status" value="3"/>
</dbReference>
<evidence type="ECO:0000256" key="1">
    <source>
        <dbReference type="ARBA" id="ARBA00022723"/>
    </source>
</evidence>
<dbReference type="GeneID" id="111244245"/>
<feature type="domain" description="C2H2-type" evidence="6">
    <location>
        <begin position="130"/>
        <end position="153"/>
    </location>
</feature>
<dbReference type="PANTHER" id="PTHR24379">
    <property type="entry name" value="KRAB AND ZINC FINGER DOMAIN-CONTAINING"/>
    <property type="match status" value="1"/>
</dbReference>